<evidence type="ECO:0000256" key="1">
    <source>
        <dbReference type="ARBA" id="ARBA00004123"/>
    </source>
</evidence>
<evidence type="ECO:0000256" key="2">
    <source>
        <dbReference type="ARBA" id="ARBA00004496"/>
    </source>
</evidence>
<keyword evidence="7" id="KW-0694">RNA-binding</keyword>
<dbReference type="SUPFAM" id="SSF55666">
    <property type="entry name" value="Ribonuclease PH domain 2-like"/>
    <property type="match status" value="1"/>
</dbReference>
<evidence type="ECO:0000256" key="3">
    <source>
        <dbReference type="ARBA" id="ARBA00006678"/>
    </source>
</evidence>
<keyword evidence="4" id="KW-0963">Cytoplasm</keyword>
<feature type="compositionally biased region" description="Basic and acidic residues" evidence="9">
    <location>
        <begin position="33"/>
        <end position="50"/>
    </location>
</feature>
<evidence type="ECO:0000256" key="4">
    <source>
        <dbReference type="ARBA" id="ARBA00022490"/>
    </source>
</evidence>
<protein>
    <submittedName>
        <fullName evidence="11">3' exoribonuclease family, domain 1 domain-containing protein</fullName>
        <ecNumber evidence="11">2.7.7.56</ecNumber>
    </submittedName>
</protein>
<dbReference type="EMBL" id="AEYJ02001201">
    <property type="protein sequence ID" value="KFH04008.1"/>
    <property type="molecule type" value="Genomic_DNA"/>
</dbReference>
<reference evidence="11 12" key="1">
    <citation type="submission" date="2014-08" db="EMBL/GenBank/DDBJ databases">
        <authorList>
            <person name="Sibley D."/>
            <person name="Venepally P."/>
            <person name="Karamycheva S."/>
            <person name="Hadjithomas M."/>
            <person name="Khan A."/>
            <person name="Brunk B."/>
            <person name="Roos D."/>
            <person name="Caler E."/>
            <person name="Lorenzi H."/>
        </authorList>
    </citation>
    <scope>NUCLEOTIDE SEQUENCE [LARGE SCALE GENOMIC DNA]</scope>
    <source>
        <strain evidence="11 12">VAND</strain>
    </source>
</reference>
<dbReference type="EC" id="2.7.7.56" evidence="11"/>
<dbReference type="InterPro" id="IPR036345">
    <property type="entry name" value="ExoRNase_PH_dom2_sf"/>
</dbReference>
<comment type="caution">
    <text evidence="11">The sequence shown here is derived from an EMBL/GenBank/DDBJ whole genome shotgun (WGS) entry which is preliminary data.</text>
</comment>
<dbReference type="GO" id="GO:0071051">
    <property type="term" value="P:poly(A)-dependent snoRNA 3'-end processing"/>
    <property type="evidence" value="ECO:0007669"/>
    <property type="project" value="TreeGrafter"/>
</dbReference>
<dbReference type="VEuPathDB" id="ToxoDB:TGVAND_319650"/>
<evidence type="ECO:0000256" key="6">
    <source>
        <dbReference type="ARBA" id="ARBA00022835"/>
    </source>
</evidence>
<accession>A0A086PUH6</accession>
<evidence type="ECO:0000256" key="5">
    <source>
        <dbReference type="ARBA" id="ARBA00022552"/>
    </source>
</evidence>
<dbReference type="Proteomes" id="UP000028840">
    <property type="component" value="Unassembled WGS sequence"/>
</dbReference>
<feature type="domain" description="Exoribonuclease phosphorolytic" evidence="10">
    <location>
        <begin position="55"/>
        <end position="181"/>
    </location>
</feature>
<evidence type="ECO:0000259" key="10">
    <source>
        <dbReference type="Pfam" id="PF01138"/>
    </source>
</evidence>
<dbReference type="InterPro" id="IPR020568">
    <property type="entry name" value="Ribosomal_Su5_D2-typ_SF"/>
</dbReference>
<keyword evidence="11" id="KW-0548">Nucleotidyltransferase</keyword>
<comment type="subcellular location">
    <subcellularLocation>
        <location evidence="2">Cytoplasm</location>
    </subcellularLocation>
    <subcellularLocation>
        <location evidence="1">Nucleus</location>
    </subcellularLocation>
</comment>
<dbReference type="InterPro" id="IPR001247">
    <property type="entry name" value="ExoRNase_PH_dom1"/>
</dbReference>
<evidence type="ECO:0000256" key="8">
    <source>
        <dbReference type="ARBA" id="ARBA00023242"/>
    </source>
</evidence>
<dbReference type="SUPFAM" id="SSF54211">
    <property type="entry name" value="Ribosomal protein S5 domain 2-like"/>
    <property type="match status" value="1"/>
</dbReference>
<comment type="similarity">
    <text evidence="3">Belongs to the RNase PH family.</text>
</comment>
<evidence type="ECO:0000256" key="9">
    <source>
        <dbReference type="SAM" id="MobiDB-lite"/>
    </source>
</evidence>
<gene>
    <name evidence="11" type="ORF">TGVAND_319650</name>
</gene>
<keyword evidence="8" id="KW-0539">Nucleus</keyword>
<dbReference type="GO" id="GO:0000177">
    <property type="term" value="C:cytoplasmic exosome (RNase complex)"/>
    <property type="evidence" value="ECO:0007669"/>
    <property type="project" value="TreeGrafter"/>
</dbReference>
<keyword evidence="6" id="KW-0271">Exosome</keyword>
<feature type="region of interest" description="Disordered" evidence="9">
    <location>
        <begin position="22"/>
        <end position="50"/>
    </location>
</feature>
<organism evidence="11 12">
    <name type="scientific">Toxoplasma gondii VAND</name>
    <dbReference type="NCBI Taxonomy" id="933077"/>
    <lineage>
        <taxon>Eukaryota</taxon>
        <taxon>Sar</taxon>
        <taxon>Alveolata</taxon>
        <taxon>Apicomplexa</taxon>
        <taxon>Conoidasida</taxon>
        <taxon>Coccidia</taxon>
        <taxon>Eucoccidiorida</taxon>
        <taxon>Eimeriorina</taxon>
        <taxon>Sarcocystidae</taxon>
        <taxon>Toxoplasma</taxon>
    </lineage>
</organism>
<evidence type="ECO:0000313" key="12">
    <source>
        <dbReference type="Proteomes" id="UP000028840"/>
    </source>
</evidence>
<proteinExistence type="inferred from homology"/>
<keyword evidence="5" id="KW-0698">rRNA processing</keyword>
<dbReference type="AlphaFoldDB" id="A0A086PUH6"/>
<dbReference type="GO" id="GO:0071028">
    <property type="term" value="P:nuclear mRNA surveillance"/>
    <property type="evidence" value="ECO:0007669"/>
    <property type="project" value="TreeGrafter"/>
</dbReference>
<evidence type="ECO:0000313" key="11">
    <source>
        <dbReference type="EMBL" id="KFH04008.1"/>
    </source>
</evidence>
<name>A0A086PUH6_TOXGO</name>
<dbReference type="GO" id="GO:0000176">
    <property type="term" value="C:nuclear exosome (RNase complex)"/>
    <property type="evidence" value="ECO:0007669"/>
    <property type="project" value="TreeGrafter"/>
</dbReference>
<dbReference type="GO" id="GO:0016075">
    <property type="term" value="P:rRNA catabolic process"/>
    <property type="evidence" value="ECO:0007669"/>
    <property type="project" value="TreeGrafter"/>
</dbReference>
<dbReference type="InterPro" id="IPR050080">
    <property type="entry name" value="RNase_PH"/>
</dbReference>
<dbReference type="GO" id="GO:0003723">
    <property type="term" value="F:RNA binding"/>
    <property type="evidence" value="ECO:0007669"/>
    <property type="project" value="UniProtKB-KW"/>
</dbReference>
<dbReference type="OrthoDB" id="27298at2759"/>
<dbReference type="GO" id="GO:0005730">
    <property type="term" value="C:nucleolus"/>
    <property type="evidence" value="ECO:0007669"/>
    <property type="project" value="TreeGrafter"/>
</dbReference>
<evidence type="ECO:0000256" key="7">
    <source>
        <dbReference type="ARBA" id="ARBA00022884"/>
    </source>
</evidence>
<dbReference type="PANTHER" id="PTHR11953:SF2">
    <property type="entry name" value="EXOSOME COMPLEX COMPONENT MTR3"/>
    <property type="match status" value="1"/>
</dbReference>
<sequence>MCLSGRSLSALTNASLLQGSSSSLPVLPYESPNSRERLTEAANKRERHDGRRFEEMRAMCMQTHSLAAAAGSAFVSVGKTKLNCAVYGPRPNMKHASQDRGSINLEFRFAPFATTGKDACSERDTAHLTTLLHQALNAVVRLDLYAKSTIAVSVLVLEDDGGLISAALTCIGLALADAGIEMLDVVTGASACVFSVGHPDSPPRTCVLLDPDAEERRAFADKNCTFVDLGYCPALASVCFIRASGTFLATESGEQMLRLCEAACYAVADEVRSCLRRSFCLRQEEKRDRETPQAPVNLSPPSS</sequence>
<dbReference type="GO" id="GO:0034475">
    <property type="term" value="P:U4 snRNA 3'-end processing"/>
    <property type="evidence" value="ECO:0007669"/>
    <property type="project" value="TreeGrafter"/>
</dbReference>
<dbReference type="InterPro" id="IPR027408">
    <property type="entry name" value="PNPase/RNase_PH_dom_sf"/>
</dbReference>
<reference evidence="11 12" key="2">
    <citation type="journal article" date="2015" name="Eukaryot. Cell">
        <title>Genetic mapping reveals that sinefungin resistance in Toxoplasma gondii is controlled by a putative amino acid transporter locus that can be used as a negative selectable marker.</title>
        <authorList>
            <person name="Behnke M.S."/>
            <person name="Khan A."/>
            <person name="Sibley L.D."/>
        </authorList>
    </citation>
    <scope>NUCLEOTIDE SEQUENCE [LARGE SCALE GENOMIC DNA]</scope>
    <source>
        <strain evidence="11 12">VAND</strain>
    </source>
</reference>
<dbReference type="Gene3D" id="3.30.230.70">
    <property type="entry name" value="GHMP Kinase, N-terminal domain"/>
    <property type="match status" value="1"/>
</dbReference>
<keyword evidence="11" id="KW-0808">Transferase</keyword>
<dbReference type="PANTHER" id="PTHR11953">
    <property type="entry name" value="EXOSOME COMPLEX COMPONENT"/>
    <property type="match status" value="1"/>
</dbReference>
<dbReference type="GO" id="GO:0006364">
    <property type="term" value="P:rRNA processing"/>
    <property type="evidence" value="ECO:0007669"/>
    <property type="project" value="UniProtKB-KW"/>
</dbReference>
<dbReference type="CDD" id="cd11371">
    <property type="entry name" value="RNase_PH_MTR3"/>
    <property type="match status" value="1"/>
</dbReference>
<dbReference type="Pfam" id="PF01138">
    <property type="entry name" value="RNase_PH"/>
    <property type="match status" value="1"/>
</dbReference>
<dbReference type="GO" id="GO:0009022">
    <property type="term" value="F:tRNA nucleotidyltransferase activity"/>
    <property type="evidence" value="ECO:0007669"/>
    <property type="project" value="UniProtKB-EC"/>
</dbReference>